<dbReference type="Pfam" id="PF00271">
    <property type="entry name" value="Helicase_C"/>
    <property type="match status" value="1"/>
</dbReference>
<dbReference type="EMBL" id="VBZC01000025">
    <property type="protein sequence ID" value="TLS43912.1"/>
    <property type="molecule type" value="Genomic_DNA"/>
</dbReference>
<protein>
    <submittedName>
        <fullName evidence="2">Helicase</fullName>
    </submittedName>
</protein>
<sequence>MTQDVVEAQSRFVDWLDSQVTAEGRGDRHNVLDADPAGVYWLGRLAPESEAAAVRRERRMDPCAIGLRVRPEVEGPWTLRARLRALAWNQVRGSEGRGEKWEKTASIDVVVPIEVPLGAAGVAFGRRQIAEALDVAGAVGSCAEVRVTDESWRGSPELVVELVNTTPEGSRQRGERHLFEVELTVLDLRTAPFLLESLPESFRYDRRLPAIGINCGVALRGANELVTTDQVVVDRYRPEYTFERTNAGVLPLTFEHLAQEPVATLARLVEAYEAWGLEHWSSEALQRRATEESWKPEMFQEAVGAAAEHTAELQRLRAGVAVLEQDADLRQAFQLMNRAMRRAARGRYAGWRPFQIGFILSVLPSLVNEGKDWQQVEIVWFATGGGKTETYLGLLVLAAFYDRIRGKLAGITAWSRFPLRMLSLQQTQRFADALAAAELVRREHAIGGDPISLGYFIGAGATPNEIPIAPTEYNPIDVDEPRMADRYQVLTACPFCGSKEIRMKFHRGDWTLRHLCAAPGCPSDGKPLPVYVVDQEIYRFLPTVVIGTLDKAALIAMQGGMRGFFEGPAGRCSRPGHGFTYAKRAKRPTGCLVPDCPGETTPLAPRDRARFAPSFRLQDELHLLRDSLGAVDSHYESLLDALQTELTGRAPKIIASSATLTGFERQVEVLYNRRGRVFPVPGPSARESFWSRETDRLLRRFVAVWPRGVTLEWVSDRTTTILQQSVRRLHDEPQAVCAEAGVDPVHVPMLLNLYGTHVVYGNTVRDVEAARRSLGTQVPVTPLNAAQLTGQTPFEEVRETLQRLLRPETNFLDRLHVITASSMISHGVDVDRLNVMTVLGVPLTTAEFIQATARVGRAHPGLVYVIHKIGRERDSAVFSQFRPFIEQGDRFVEPIPITRASRRVLELTTSAAIESRRLFVHEPRSAGGRLTTVDLLRKYTAQTGLTAEEEARACTAALGVYEEHHLAFTDVTRQLETYFMRLENPGDGAKWPNQLLARAPMRSLRDVEAQIPVSDD</sequence>
<keyword evidence="2" id="KW-0547">Nucleotide-binding</keyword>
<dbReference type="Proteomes" id="UP000305906">
    <property type="component" value="Unassembled WGS sequence"/>
</dbReference>
<keyword evidence="2" id="KW-0067">ATP-binding</keyword>
<dbReference type="GO" id="GO:0004386">
    <property type="term" value="F:helicase activity"/>
    <property type="evidence" value="ECO:0007669"/>
    <property type="project" value="UniProtKB-KW"/>
</dbReference>
<dbReference type="PROSITE" id="PS51194">
    <property type="entry name" value="HELICASE_CTER"/>
    <property type="match status" value="1"/>
</dbReference>
<dbReference type="CDD" id="cd18785">
    <property type="entry name" value="SF2_C"/>
    <property type="match status" value="1"/>
</dbReference>
<dbReference type="Gene3D" id="3.40.50.300">
    <property type="entry name" value="P-loop containing nucleotide triphosphate hydrolases"/>
    <property type="match status" value="1"/>
</dbReference>
<dbReference type="InterPro" id="IPR001650">
    <property type="entry name" value="Helicase_C-like"/>
</dbReference>
<dbReference type="AlphaFoldDB" id="A0A5R9FJ70"/>
<feature type="domain" description="Helicase C-terminal" evidence="1">
    <location>
        <begin position="749"/>
        <end position="903"/>
    </location>
</feature>
<gene>
    <name evidence="2" type="ORF">FE633_23025</name>
</gene>
<comment type="caution">
    <text evidence="2">The sequence shown here is derived from an EMBL/GenBank/DDBJ whole genome shotgun (WGS) entry which is preliminary data.</text>
</comment>
<proteinExistence type="predicted"/>
<dbReference type="SMART" id="SM00490">
    <property type="entry name" value="HELICc"/>
    <property type="match status" value="1"/>
</dbReference>
<accession>A0A5R9FJ70</accession>
<keyword evidence="2" id="KW-0347">Helicase</keyword>
<organism evidence="2 3">
    <name type="scientific">Streptomyces montanus</name>
    <dbReference type="NCBI Taxonomy" id="2580423"/>
    <lineage>
        <taxon>Bacteria</taxon>
        <taxon>Bacillati</taxon>
        <taxon>Actinomycetota</taxon>
        <taxon>Actinomycetes</taxon>
        <taxon>Kitasatosporales</taxon>
        <taxon>Streptomycetaceae</taxon>
        <taxon>Streptomyces</taxon>
    </lineage>
</organism>
<dbReference type="SUPFAM" id="SSF52540">
    <property type="entry name" value="P-loop containing nucleoside triphosphate hydrolases"/>
    <property type="match status" value="1"/>
</dbReference>
<keyword evidence="2" id="KW-0378">Hydrolase</keyword>
<evidence type="ECO:0000259" key="1">
    <source>
        <dbReference type="PROSITE" id="PS51194"/>
    </source>
</evidence>
<reference evidence="2 3" key="1">
    <citation type="submission" date="2019-05" db="EMBL/GenBank/DDBJ databases">
        <title>Streptomyces sp. NEAU-C151, a novel actinomycete isolated from soil.</title>
        <authorList>
            <person name="Han L."/>
            <person name="Jiang H."/>
        </authorList>
    </citation>
    <scope>NUCLEOTIDE SEQUENCE [LARGE SCALE GENOMIC DNA]</scope>
    <source>
        <strain evidence="2 3">NEAU-C151</strain>
    </source>
</reference>
<evidence type="ECO:0000313" key="2">
    <source>
        <dbReference type="EMBL" id="TLS43912.1"/>
    </source>
</evidence>
<dbReference type="InterPro" id="IPR027417">
    <property type="entry name" value="P-loop_NTPase"/>
</dbReference>
<keyword evidence="3" id="KW-1185">Reference proteome</keyword>
<evidence type="ECO:0000313" key="3">
    <source>
        <dbReference type="Proteomes" id="UP000305906"/>
    </source>
</evidence>
<dbReference type="RefSeq" id="WP_138047045.1">
    <property type="nucleotide sequence ID" value="NZ_VBZC01000025.1"/>
</dbReference>
<name>A0A5R9FJ70_9ACTN</name>